<dbReference type="Proteomes" id="UP000182200">
    <property type="component" value="Unassembled WGS sequence"/>
</dbReference>
<accession>A0A0P1NVH5</accession>
<keyword evidence="5" id="KW-1185">Reference proteome</keyword>
<accession>A0A0P1MA28</accession>
<dbReference type="EMBL" id="CZVI01000027">
    <property type="protein sequence ID" value="CUS92223.1"/>
    <property type="molecule type" value="Genomic_DNA"/>
</dbReference>
<dbReference type="RefSeq" id="WP_047134616.1">
    <property type="nucleotide sequence ID" value="NZ_CZVI01000027.1"/>
</dbReference>
<accession>A0A0P1MBR0</accession>
<dbReference type="STRING" id="1633631.GCA_001442925_01219"/>
<accession>A0A0P1M687</accession>
<dbReference type="OrthoDB" id="9809641at2"/>
<reference evidence="3 4" key="2">
    <citation type="submission" date="2015-11" db="EMBL/GenBank/DDBJ databases">
        <authorList>
            <person name="Zhang Y."/>
            <person name="Guo Z."/>
        </authorList>
    </citation>
    <scope>NUCLEOTIDE SEQUENCE [LARGE SCALE GENOMIC DNA]</scope>
    <source>
        <strain evidence="3">JGI-4</strain>
    </source>
</reference>
<feature type="transmembrane region" description="Helical" evidence="1">
    <location>
        <begin position="71"/>
        <end position="89"/>
    </location>
</feature>
<evidence type="ECO:0000313" key="2">
    <source>
        <dbReference type="EMBL" id="CUS92223.1"/>
    </source>
</evidence>
<name>A0A0P1LFA2_9BACT</name>
<dbReference type="EMBL" id="FAOP01000005">
    <property type="protein sequence ID" value="CUU05340.1"/>
    <property type="molecule type" value="Genomic_DNA"/>
</dbReference>
<evidence type="ECO:0000313" key="3">
    <source>
        <dbReference type="EMBL" id="CUU05340.1"/>
    </source>
</evidence>
<evidence type="ECO:0000313" key="5">
    <source>
        <dbReference type="Proteomes" id="UP000182200"/>
    </source>
</evidence>
<evidence type="ECO:0000256" key="1">
    <source>
        <dbReference type="SAM" id="Phobius"/>
    </source>
</evidence>
<proteinExistence type="predicted"/>
<accession>A0A0P1L955</accession>
<dbReference type="AlphaFoldDB" id="A0A0P1LFA2"/>
<sequence length="106" mass="12875">MRLEVCPHCGKIGTLHRSRSRNFYERAVKFLLPYKIYRCSDCGWRGFRYIGWVEKLFGKTERRRKIAKWEVYFFLFFVFVLLVLAYFYFEKIGTALAPIVKEMLQK</sequence>
<dbReference type="Proteomes" id="UP000182011">
    <property type="component" value="Unassembled WGS sequence"/>
</dbReference>
<protein>
    <submittedName>
        <fullName evidence="3">Uncharacterized protein</fullName>
    </submittedName>
</protein>
<organism evidence="3 4">
    <name type="scientific">Candidatus Kryptonium thompsonii</name>
    <dbReference type="NCBI Taxonomy" id="1633631"/>
    <lineage>
        <taxon>Bacteria</taxon>
        <taxon>Pseudomonadati</taxon>
        <taxon>Candidatus Kryptoniota</taxon>
        <taxon>Candidatus Kryptonium</taxon>
    </lineage>
</organism>
<keyword evidence="1" id="KW-0472">Membrane</keyword>
<accession>A0A0P1P1D1</accession>
<accession>A0A0N7MS48</accession>
<keyword evidence="1" id="KW-0812">Transmembrane</keyword>
<keyword evidence="1" id="KW-1133">Transmembrane helix</keyword>
<accession>A0A0P1M5I8</accession>
<gene>
    <name evidence="3" type="ORF">JGI4_01224</name>
    <name evidence="2" type="ORF">JGI8_01648</name>
</gene>
<accession>A0A0S4N2P3</accession>
<accession>A0A0P1LFA2</accession>
<evidence type="ECO:0000313" key="4">
    <source>
        <dbReference type="Proteomes" id="UP000182011"/>
    </source>
</evidence>
<reference evidence="2 5" key="1">
    <citation type="submission" date="2015-11" db="EMBL/GenBank/DDBJ databases">
        <authorList>
            <person name="Varghese N."/>
        </authorList>
    </citation>
    <scope>NUCLEOTIDE SEQUENCE [LARGE SCALE GENOMIC DNA]</scope>
    <source>
        <strain evidence="2 5">JGI-8</strain>
    </source>
</reference>
<accession>A0A0P1P5M9</accession>